<gene>
    <name evidence="3" type="ORF">EWM57_21005</name>
</gene>
<keyword evidence="4" id="KW-1185">Reference proteome</keyword>
<dbReference type="AlphaFoldDB" id="A0A4Q5L5Y9"/>
<feature type="region of interest" description="Disordered" evidence="1">
    <location>
        <begin position="101"/>
        <end position="120"/>
    </location>
</feature>
<feature type="transmembrane region" description="Helical" evidence="2">
    <location>
        <begin position="20"/>
        <end position="39"/>
    </location>
</feature>
<evidence type="ECO:0000256" key="1">
    <source>
        <dbReference type="SAM" id="MobiDB-lite"/>
    </source>
</evidence>
<evidence type="ECO:0000256" key="2">
    <source>
        <dbReference type="SAM" id="Phobius"/>
    </source>
</evidence>
<dbReference type="Pfam" id="PF20554">
    <property type="entry name" value="DUF6766"/>
    <property type="match status" value="1"/>
</dbReference>
<feature type="transmembrane region" description="Helical" evidence="2">
    <location>
        <begin position="131"/>
        <end position="150"/>
    </location>
</feature>
<dbReference type="Proteomes" id="UP000294155">
    <property type="component" value="Unassembled WGS sequence"/>
</dbReference>
<keyword evidence="2" id="KW-0472">Membrane</keyword>
<dbReference type="OrthoDB" id="187863at2"/>
<dbReference type="EMBL" id="SEWE01000134">
    <property type="protein sequence ID" value="RYU72055.1"/>
    <property type="molecule type" value="Genomic_DNA"/>
</dbReference>
<organism evidence="3 4">
    <name type="scientific">Hymenobacter persicinus</name>
    <dbReference type="NCBI Taxonomy" id="2025506"/>
    <lineage>
        <taxon>Bacteria</taxon>
        <taxon>Pseudomonadati</taxon>
        <taxon>Bacteroidota</taxon>
        <taxon>Cytophagia</taxon>
        <taxon>Cytophagales</taxon>
        <taxon>Hymenobacteraceae</taxon>
        <taxon>Hymenobacter</taxon>
    </lineage>
</organism>
<evidence type="ECO:0000313" key="4">
    <source>
        <dbReference type="Proteomes" id="UP000294155"/>
    </source>
</evidence>
<keyword evidence="2" id="KW-1133">Transmembrane helix</keyword>
<keyword evidence="2" id="KW-0812">Transmembrane</keyword>
<name>A0A4Q5L5Y9_9BACT</name>
<dbReference type="RefSeq" id="WP_129923235.1">
    <property type="nucleotide sequence ID" value="NZ_SEWE01000134.1"/>
</dbReference>
<dbReference type="InterPro" id="IPR046657">
    <property type="entry name" value="DUF6766"/>
</dbReference>
<sequence>MPNQPSASPVKRFLYENSLLLVVTVMVVLTLVGQALTGWHEYNGELEDMQLLPLGLGQYLTSGHFVEATFENWESEFLQMGLYVMLTIWLRQKGSSESKKLYEEEEVDREPDPTKEDAPGPVKRGGWVLRLYKQSLSLAFFALFFASLWLHAVGGRRVYNVEQKHDGKPQITTLKYMQTSRFWFESLQNWQSEFLSIVSIVGLSIFLRQQGSPESKPVDAAYDETGE</sequence>
<reference evidence="3 4" key="1">
    <citation type="submission" date="2019-02" db="EMBL/GenBank/DDBJ databases">
        <title>Bacterial novel species isolated from soil.</title>
        <authorList>
            <person name="Jung H.-Y."/>
        </authorList>
    </citation>
    <scope>NUCLEOTIDE SEQUENCE [LARGE SCALE GENOMIC DNA]</scope>
    <source>
        <strain evidence="3 4">1-3-3-3</strain>
    </source>
</reference>
<evidence type="ECO:0008006" key="5">
    <source>
        <dbReference type="Google" id="ProtNLM"/>
    </source>
</evidence>
<evidence type="ECO:0000313" key="3">
    <source>
        <dbReference type="EMBL" id="RYU72055.1"/>
    </source>
</evidence>
<comment type="caution">
    <text evidence="3">The sequence shown here is derived from an EMBL/GenBank/DDBJ whole genome shotgun (WGS) entry which is preliminary data.</text>
</comment>
<proteinExistence type="predicted"/>
<accession>A0A4Q5L5Y9</accession>
<protein>
    <recommendedName>
        <fullName evidence="5">Transmembrane protein</fullName>
    </recommendedName>
</protein>